<dbReference type="GO" id="GO:0006511">
    <property type="term" value="P:ubiquitin-dependent protein catabolic process"/>
    <property type="evidence" value="ECO:0007669"/>
    <property type="project" value="InterPro"/>
</dbReference>
<dbReference type="InterPro" id="IPR036390">
    <property type="entry name" value="WH_DNA-bd_sf"/>
</dbReference>
<dbReference type="AlphaFoldDB" id="A0A8C8DSE1"/>
<comment type="pathway">
    <text evidence="1">Protein modification; protein ubiquitination.</text>
</comment>
<evidence type="ECO:0000259" key="5">
    <source>
        <dbReference type="PROSITE" id="PS50069"/>
    </source>
</evidence>
<keyword evidence="3" id="KW-0832">Ubl conjugation</keyword>
<dbReference type="FunFam" id="1.10.10.10:FF:000014">
    <property type="entry name" value="Cullin 1"/>
    <property type="match status" value="1"/>
</dbReference>
<dbReference type="Gene3D" id="4.10.1030.10">
    <property type="entry name" value="Ring Box Chain A, domain 5"/>
    <property type="match status" value="1"/>
</dbReference>
<dbReference type="Pfam" id="PF10557">
    <property type="entry name" value="Cullin_Nedd8"/>
    <property type="match status" value="1"/>
</dbReference>
<dbReference type="Proteomes" id="UP000694383">
    <property type="component" value="Unplaced"/>
</dbReference>
<dbReference type="InterPro" id="IPR045093">
    <property type="entry name" value="Cullin"/>
</dbReference>
<dbReference type="SMART" id="SM00182">
    <property type="entry name" value="CULLIN"/>
    <property type="match status" value="1"/>
</dbReference>
<dbReference type="SUPFAM" id="SSF46785">
    <property type="entry name" value="Winged helix' DNA-binding domain"/>
    <property type="match status" value="1"/>
</dbReference>
<dbReference type="InterPro" id="IPR019559">
    <property type="entry name" value="Cullin_neddylation_domain"/>
</dbReference>
<keyword evidence="7" id="KW-1185">Reference proteome</keyword>
<feature type="domain" description="Cullin family profile" evidence="5">
    <location>
        <begin position="80"/>
        <end position="192"/>
    </location>
</feature>
<dbReference type="GO" id="GO:0031461">
    <property type="term" value="C:cullin-RING ubiquitin ligase complex"/>
    <property type="evidence" value="ECO:0007669"/>
    <property type="project" value="InterPro"/>
</dbReference>
<reference evidence="6" key="2">
    <citation type="submission" date="2025-09" db="UniProtKB">
        <authorList>
            <consortium name="Ensembl"/>
        </authorList>
    </citation>
    <scope>IDENTIFICATION</scope>
</reference>
<dbReference type="GO" id="GO:0016567">
    <property type="term" value="P:protein ubiquitination"/>
    <property type="evidence" value="ECO:0007669"/>
    <property type="project" value="UniProtKB-UniPathway"/>
</dbReference>
<dbReference type="SUPFAM" id="SSF75632">
    <property type="entry name" value="Cullin homology domain"/>
    <property type="match status" value="1"/>
</dbReference>
<evidence type="ECO:0000256" key="1">
    <source>
        <dbReference type="ARBA" id="ARBA00004906"/>
    </source>
</evidence>
<organism evidence="6 7">
    <name type="scientific">Oryzias sinensis</name>
    <name type="common">Chinese medaka</name>
    <dbReference type="NCBI Taxonomy" id="183150"/>
    <lineage>
        <taxon>Eukaryota</taxon>
        <taxon>Metazoa</taxon>
        <taxon>Chordata</taxon>
        <taxon>Craniata</taxon>
        <taxon>Vertebrata</taxon>
        <taxon>Euteleostomi</taxon>
        <taxon>Actinopterygii</taxon>
        <taxon>Neopterygii</taxon>
        <taxon>Teleostei</taxon>
        <taxon>Neoteleostei</taxon>
        <taxon>Acanthomorphata</taxon>
        <taxon>Ovalentaria</taxon>
        <taxon>Atherinomorphae</taxon>
        <taxon>Beloniformes</taxon>
        <taxon>Adrianichthyidae</taxon>
        <taxon>Oryziinae</taxon>
        <taxon>Oryzias</taxon>
    </lineage>
</organism>
<dbReference type="InterPro" id="IPR016158">
    <property type="entry name" value="Cullin_homology"/>
</dbReference>
<sequence length="324" mass="37855">MDSVRSSCVWSCSLSKLTRILCFQQQGASFTCRQGWEMEYGEPMKQIMRTFPVNCWLSFCYMCVMSVRDLSSTHHVLWVSVDFSIQVLSSGSWPFQQSCTFALPTELVRSYQRFTSFYGSRHSGRKLTWLYHLSKGELVTNCFKNRYTLQASTFQMAILLQYNTEDSYTVQQLTDSTQIKTDILIQVLQILLKSKLLVLEDENANVDEVDFKPDTVIKLFLGYKNKKLRVNINVPMKTEQKQEQETTHKNIEEDRKLLIQAAIVRIMKMRKVLKHQQLLAEVLNQLSSRFKPRVPVIKKCIDILIEKEYLERVDGEKDTYSYLA</sequence>
<dbReference type="Pfam" id="PF26557">
    <property type="entry name" value="Cullin_AB"/>
    <property type="match status" value="1"/>
</dbReference>
<dbReference type="InterPro" id="IPR036388">
    <property type="entry name" value="WH-like_DNA-bd_sf"/>
</dbReference>
<dbReference type="InterPro" id="IPR059120">
    <property type="entry name" value="Cullin-like_AB"/>
</dbReference>
<protein>
    <recommendedName>
        <fullName evidence="5">Cullin family profile domain-containing protein</fullName>
    </recommendedName>
</protein>
<dbReference type="FunFam" id="1.10.10.10:FF:000161">
    <property type="entry name" value="Cullin 1"/>
    <property type="match status" value="1"/>
</dbReference>
<dbReference type="InterPro" id="IPR016157">
    <property type="entry name" value="Cullin_CS"/>
</dbReference>
<keyword evidence="2" id="KW-1017">Isopeptide bond</keyword>
<dbReference type="UniPathway" id="UPA00143"/>
<accession>A0A8C8DSE1</accession>
<evidence type="ECO:0000256" key="4">
    <source>
        <dbReference type="PROSITE-ProRule" id="PRU00330"/>
    </source>
</evidence>
<evidence type="ECO:0000256" key="2">
    <source>
        <dbReference type="ARBA" id="ARBA00022499"/>
    </source>
</evidence>
<dbReference type="GO" id="GO:0031625">
    <property type="term" value="F:ubiquitin protein ligase binding"/>
    <property type="evidence" value="ECO:0007669"/>
    <property type="project" value="InterPro"/>
</dbReference>
<dbReference type="PROSITE" id="PS01256">
    <property type="entry name" value="CULLIN_1"/>
    <property type="match status" value="1"/>
</dbReference>
<dbReference type="PANTHER" id="PTHR11932">
    <property type="entry name" value="CULLIN"/>
    <property type="match status" value="1"/>
</dbReference>
<dbReference type="PROSITE" id="PS50069">
    <property type="entry name" value="CULLIN_2"/>
    <property type="match status" value="1"/>
</dbReference>
<dbReference type="Ensembl" id="ENSOSIT00000027551.1">
    <property type="protein sequence ID" value="ENSOSIP00000026132.1"/>
    <property type="gene ID" value="ENSOSIG00000013718.1"/>
</dbReference>
<reference evidence="6" key="1">
    <citation type="submission" date="2025-08" db="UniProtKB">
        <authorList>
            <consortium name="Ensembl"/>
        </authorList>
    </citation>
    <scope>IDENTIFICATION</scope>
</reference>
<dbReference type="InterPro" id="IPR036317">
    <property type="entry name" value="Cullin_homology_sf"/>
</dbReference>
<evidence type="ECO:0000256" key="3">
    <source>
        <dbReference type="ARBA" id="ARBA00022843"/>
    </source>
</evidence>
<proteinExistence type="inferred from homology"/>
<evidence type="ECO:0000313" key="6">
    <source>
        <dbReference type="Ensembl" id="ENSOSIP00000026132.1"/>
    </source>
</evidence>
<dbReference type="SMART" id="SM00884">
    <property type="entry name" value="Cullin_Nedd8"/>
    <property type="match status" value="1"/>
</dbReference>
<dbReference type="FunFam" id="4.10.1030.10:FF:000001">
    <property type="entry name" value="Putative Cullin-1"/>
    <property type="match status" value="1"/>
</dbReference>
<name>A0A8C8DSE1_9TELE</name>
<dbReference type="GeneTree" id="ENSGT00940000154774"/>
<evidence type="ECO:0000313" key="7">
    <source>
        <dbReference type="Proteomes" id="UP000694383"/>
    </source>
</evidence>
<dbReference type="Gene3D" id="1.10.10.10">
    <property type="entry name" value="Winged helix-like DNA-binding domain superfamily/Winged helix DNA-binding domain"/>
    <property type="match status" value="2"/>
</dbReference>
<comment type="similarity">
    <text evidence="4">Belongs to the cullin family.</text>
</comment>